<organism evidence="1 2">
    <name type="scientific">Salinimonas sediminis</name>
    <dbReference type="NCBI Taxonomy" id="2303538"/>
    <lineage>
        <taxon>Bacteria</taxon>
        <taxon>Pseudomonadati</taxon>
        <taxon>Pseudomonadota</taxon>
        <taxon>Gammaproteobacteria</taxon>
        <taxon>Alteromonadales</taxon>
        <taxon>Alteromonadaceae</taxon>
        <taxon>Alteromonas/Salinimonas group</taxon>
        <taxon>Salinimonas</taxon>
    </lineage>
</organism>
<sequence>MIPEAGDTLSENLKATTHKFLRGIVELAGAKYKHLQDKLTVKEIKIKLVAVARDESAYLPEWISHHLHFGFDEIEIHINRTSDNTLAIIKRYASLENVNIIDADDFFKDYPGNPQVGTYKKAFATAAKDGFSHLCFLDIDEFWVPKDLVTSVKQCLIEFSLPDVVSFEWCNKYEPDNLFGPAVERSFQVERVPQVKSIIDARAPSYRVNPHTIVNKYLTYKLADGTRFTHPTEGFSRVGEDQLNKPIKPYFILHRYYRSSKEYVSLLGKGRPNFPDQGVTQVKSNRRGYLIGSDVETVTFDSTAYENYRNAVDQSINKYTDQAELAHSRKTVLARYHRVLSIIEKSDNSQAPVLRKVLKNVNDEATLNAYRLFQARL</sequence>
<protein>
    <submittedName>
        <fullName evidence="1">Glycosyltransferase family 2 protein</fullName>
    </submittedName>
</protein>
<dbReference type="OrthoDB" id="3760425at2"/>
<dbReference type="KEGG" id="salm:D0Y50_16565"/>
<proteinExistence type="predicted"/>
<keyword evidence="1" id="KW-0808">Transferase</keyword>
<gene>
    <name evidence="1" type="ORF">D0Y50_16565</name>
</gene>
<evidence type="ECO:0000313" key="2">
    <source>
        <dbReference type="Proteomes" id="UP000262073"/>
    </source>
</evidence>
<dbReference type="Pfam" id="PF13704">
    <property type="entry name" value="Glyco_tranf_2_4"/>
    <property type="match status" value="1"/>
</dbReference>
<dbReference type="AlphaFoldDB" id="A0A346NQM3"/>
<reference evidence="1 2" key="1">
    <citation type="submission" date="2018-08" db="EMBL/GenBank/DDBJ databases">
        <title>Salinimonas sediminis sp. nov., a piezophilic bacterium isolated from a deep-sea sediment sample from the New Britain Trench.</title>
        <authorList>
            <person name="Cao J."/>
        </authorList>
    </citation>
    <scope>NUCLEOTIDE SEQUENCE [LARGE SCALE GENOMIC DNA]</scope>
    <source>
        <strain evidence="1 2">N102</strain>
    </source>
</reference>
<name>A0A346NQM3_9ALTE</name>
<keyword evidence="2" id="KW-1185">Reference proteome</keyword>
<dbReference type="GO" id="GO:0016740">
    <property type="term" value="F:transferase activity"/>
    <property type="evidence" value="ECO:0007669"/>
    <property type="project" value="UniProtKB-KW"/>
</dbReference>
<dbReference type="Proteomes" id="UP000262073">
    <property type="component" value="Chromosome"/>
</dbReference>
<evidence type="ECO:0000313" key="1">
    <source>
        <dbReference type="EMBL" id="AXR07830.1"/>
    </source>
</evidence>
<accession>A0A346NQM3</accession>
<dbReference type="EMBL" id="CP031769">
    <property type="protein sequence ID" value="AXR07830.1"/>
    <property type="molecule type" value="Genomic_DNA"/>
</dbReference>